<keyword evidence="4 6" id="KW-1133">Transmembrane helix</keyword>
<dbReference type="GO" id="GO:0022857">
    <property type="term" value="F:transmembrane transporter activity"/>
    <property type="evidence" value="ECO:0007669"/>
    <property type="project" value="InterPro"/>
</dbReference>
<feature type="transmembrane region" description="Helical" evidence="6">
    <location>
        <begin position="308"/>
        <end position="330"/>
    </location>
</feature>
<comment type="caution">
    <text evidence="8">The sequence shown here is derived from an EMBL/GenBank/DDBJ whole genome shotgun (WGS) entry which is preliminary data.</text>
</comment>
<feature type="transmembrane region" description="Helical" evidence="6">
    <location>
        <begin position="442"/>
        <end position="460"/>
    </location>
</feature>
<dbReference type="GO" id="GO:0016020">
    <property type="term" value="C:membrane"/>
    <property type="evidence" value="ECO:0007669"/>
    <property type="project" value="UniProtKB-SubCell"/>
</dbReference>
<dbReference type="InterPro" id="IPR001958">
    <property type="entry name" value="Tet-R_TetA/multi-R_MdtG-like"/>
</dbReference>
<protein>
    <recommendedName>
        <fullName evidence="7">Major facilitator superfamily (MFS) profile domain-containing protein</fullName>
    </recommendedName>
</protein>
<dbReference type="SUPFAM" id="SSF103473">
    <property type="entry name" value="MFS general substrate transporter"/>
    <property type="match status" value="1"/>
</dbReference>
<organism evidence="8 9">
    <name type="scientific">Coemansia guatemalensis</name>
    <dbReference type="NCBI Taxonomy" id="2761395"/>
    <lineage>
        <taxon>Eukaryota</taxon>
        <taxon>Fungi</taxon>
        <taxon>Fungi incertae sedis</taxon>
        <taxon>Zoopagomycota</taxon>
        <taxon>Kickxellomycotina</taxon>
        <taxon>Kickxellomycetes</taxon>
        <taxon>Kickxellales</taxon>
        <taxon>Kickxellaceae</taxon>
        <taxon>Coemansia</taxon>
    </lineage>
</organism>
<evidence type="ECO:0000256" key="1">
    <source>
        <dbReference type="ARBA" id="ARBA00004141"/>
    </source>
</evidence>
<feature type="transmembrane region" description="Helical" evidence="6">
    <location>
        <begin position="69"/>
        <end position="91"/>
    </location>
</feature>
<dbReference type="InterPro" id="IPR011701">
    <property type="entry name" value="MFS"/>
</dbReference>
<evidence type="ECO:0000313" key="9">
    <source>
        <dbReference type="Proteomes" id="UP001140094"/>
    </source>
</evidence>
<dbReference type="Proteomes" id="UP001140094">
    <property type="component" value="Unassembled WGS sequence"/>
</dbReference>
<reference evidence="8" key="1">
    <citation type="submission" date="2022-07" db="EMBL/GenBank/DDBJ databases">
        <title>Phylogenomic reconstructions and comparative analyses of Kickxellomycotina fungi.</title>
        <authorList>
            <person name="Reynolds N.K."/>
            <person name="Stajich J.E."/>
            <person name="Barry K."/>
            <person name="Grigoriev I.V."/>
            <person name="Crous P."/>
            <person name="Smith M.E."/>
        </authorList>
    </citation>
    <scope>NUCLEOTIDE SEQUENCE</scope>
    <source>
        <strain evidence="8">NRRL 1565</strain>
    </source>
</reference>
<evidence type="ECO:0000256" key="4">
    <source>
        <dbReference type="ARBA" id="ARBA00022989"/>
    </source>
</evidence>
<dbReference type="Pfam" id="PF07690">
    <property type="entry name" value="MFS_1"/>
    <property type="match status" value="1"/>
</dbReference>
<dbReference type="CDD" id="cd17330">
    <property type="entry name" value="MFS_SLC46_TetA_like"/>
    <property type="match status" value="1"/>
</dbReference>
<dbReference type="Gene3D" id="1.20.1250.20">
    <property type="entry name" value="MFS general substrate transporter like domains"/>
    <property type="match status" value="1"/>
</dbReference>
<feature type="transmembrane region" description="Helical" evidence="6">
    <location>
        <begin position="342"/>
        <end position="361"/>
    </location>
</feature>
<keyword evidence="2" id="KW-0813">Transport</keyword>
<dbReference type="InterPro" id="IPR020846">
    <property type="entry name" value="MFS_dom"/>
</dbReference>
<dbReference type="PRINTS" id="PR01035">
    <property type="entry name" value="TCRTETA"/>
</dbReference>
<feature type="transmembrane region" description="Helical" evidence="6">
    <location>
        <begin position="202"/>
        <end position="224"/>
    </location>
</feature>
<gene>
    <name evidence="8" type="ORF">H4R20_004255</name>
</gene>
<comment type="subcellular location">
    <subcellularLocation>
        <location evidence="1">Membrane</location>
        <topology evidence="1">Multi-pass membrane protein</topology>
    </subcellularLocation>
</comment>
<feature type="transmembrane region" description="Helical" evidence="6">
    <location>
        <begin position="270"/>
        <end position="288"/>
    </location>
</feature>
<sequence length="510" mass="55825">MSRSENRREVSVQSLDGRDSVERETPLPWDQLVPLIAVRLAEPINYALILPFVYQMVQGFDVAKSSKDVSLYVGVLMASFSVCQMITTMFWGPLSDRIGRRPALLIGLAGDLATFVLFGLSKSFTWALVARSLNGFCAGNGAVVKSVIAELADDSNRSRMMALLPLIYNVGMAFGAATGGLLADPVRQYPRAFGNWQVFRTFPYLLPCLVGSLTTSIGLVVGMLQLKETLVITPEPENDVDENTPLLSPRPNVMHPKSTMALLTPTFRRLLSGNWLAGLAFIVGQQVYPIFAATKPSDGGLGFGTRSIGFSLSVSGIAILYLQLVVYPRLERKHGALKCYQMGLRIMTPYFFVLPWLSMLASHIERTVGGSDAILALALPESWISHAGFEYCLLWTLLVVLVVFQLVGDILAFTSINLLVANIAPSRATLGASNSLQQLITSLNRLIGPLAAGSVWSWSIKHELPYPFNSHLIWVICGTLMFFSWRLSLRLPSSVDVFASGRTRQASNSA</sequence>
<feature type="domain" description="Major facilitator superfamily (MFS) profile" evidence="7">
    <location>
        <begin position="31"/>
        <end position="496"/>
    </location>
</feature>
<dbReference type="PANTHER" id="PTHR23504">
    <property type="entry name" value="MAJOR FACILITATOR SUPERFAMILY DOMAIN-CONTAINING PROTEIN 10"/>
    <property type="match status" value="1"/>
</dbReference>
<evidence type="ECO:0000256" key="5">
    <source>
        <dbReference type="ARBA" id="ARBA00023136"/>
    </source>
</evidence>
<proteinExistence type="predicted"/>
<dbReference type="EMBL" id="JANBUO010001088">
    <property type="protein sequence ID" value="KAJ2799907.1"/>
    <property type="molecule type" value="Genomic_DNA"/>
</dbReference>
<keyword evidence="5 6" id="KW-0472">Membrane</keyword>
<dbReference type="OrthoDB" id="419616at2759"/>
<evidence type="ECO:0000259" key="7">
    <source>
        <dbReference type="PROSITE" id="PS50850"/>
    </source>
</evidence>
<feature type="transmembrane region" description="Helical" evidence="6">
    <location>
        <begin position="466"/>
        <end position="485"/>
    </location>
</feature>
<evidence type="ECO:0000313" key="8">
    <source>
        <dbReference type="EMBL" id="KAJ2799907.1"/>
    </source>
</evidence>
<feature type="transmembrane region" description="Helical" evidence="6">
    <location>
        <begin position="103"/>
        <end position="120"/>
    </location>
</feature>
<feature type="transmembrane region" description="Helical" evidence="6">
    <location>
        <begin position="393"/>
        <end position="421"/>
    </location>
</feature>
<dbReference type="AlphaFoldDB" id="A0A9W8I088"/>
<name>A0A9W8I088_9FUNG</name>
<keyword evidence="3 6" id="KW-0812">Transmembrane</keyword>
<keyword evidence="9" id="KW-1185">Reference proteome</keyword>
<dbReference type="PROSITE" id="PS50850">
    <property type="entry name" value="MFS"/>
    <property type="match status" value="1"/>
</dbReference>
<feature type="transmembrane region" description="Helical" evidence="6">
    <location>
        <begin position="160"/>
        <end position="182"/>
    </location>
</feature>
<dbReference type="PANTHER" id="PTHR23504:SF15">
    <property type="entry name" value="MAJOR FACILITATOR SUPERFAMILY (MFS) PROFILE DOMAIN-CONTAINING PROTEIN"/>
    <property type="match status" value="1"/>
</dbReference>
<evidence type="ECO:0000256" key="3">
    <source>
        <dbReference type="ARBA" id="ARBA00022692"/>
    </source>
</evidence>
<evidence type="ECO:0000256" key="6">
    <source>
        <dbReference type="SAM" id="Phobius"/>
    </source>
</evidence>
<evidence type="ECO:0000256" key="2">
    <source>
        <dbReference type="ARBA" id="ARBA00022448"/>
    </source>
</evidence>
<accession>A0A9W8I088</accession>
<dbReference type="InterPro" id="IPR036259">
    <property type="entry name" value="MFS_trans_sf"/>
</dbReference>